<evidence type="ECO:0000313" key="1">
    <source>
        <dbReference type="EMBL" id="MBN7799035.1"/>
    </source>
</evidence>
<dbReference type="RefSeq" id="WP_206562481.1">
    <property type="nucleotide sequence ID" value="NZ_JAFKCZ010000022.1"/>
</dbReference>
<comment type="caution">
    <text evidence="1">The sequence shown here is derived from an EMBL/GenBank/DDBJ whole genome shotgun (WGS) entry which is preliminary data.</text>
</comment>
<dbReference type="EMBL" id="JAFKCZ010000022">
    <property type="protein sequence ID" value="MBN7799035.1"/>
    <property type="molecule type" value="Genomic_DNA"/>
</dbReference>
<keyword evidence="2" id="KW-1185">Reference proteome</keyword>
<sequence length="250" mass="27435">MDTSAQTITRESADGTDLEHIARQLAGRELPAGWESVASSAHDLVARNPAAGLYYKEYTARSLPGRLGARLGLGVARRARRNSARLALAGFTAPQYRGLGVLENGREYVFVDALAGESVSHWLRLALGDRDPATLALRRALLRELGTFIGRLHAAGFLHGDLRSDNVLATYKGGQFRFALINNEHGSLRRPPPGTGLLADLAALSRLPASAATRADRWRCFLAWRRQHPELGHEEARLLAVEAYRRRAKD</sequence>
<dbReference type="Pfam" id="PF06293">
    <property type="entry name" value="Kdo"/>
    <property type="match status" value="1"/>
</dbReference>
<dbReference type="SUPFAM" id="SSF56112">
    <property type="entry name" value="Protein kinase-like (PK-like)"/>
    <property type="match status" value="1"/>
</dbReference>
<evidence type="ECO:0000313" key="2">
    <source>
        <dbReference type="Proteomes" id="UP000664303"/>
    </source>
</evidence>
<dbReference type="Proteomes" id="UP000664303">
    <property type="component" value="Unassembled WGS sequence"/>
</dbReference>
<name>A0A939INY6_9GAMM</name>
<dbReference type="AlphaFoldDB" id="A0A939INY6"/>
<proteinExistence type="predicted"/>
<accession>A0A939INY6</accession>
<organism evidence="1 2">
    <name type="scientific">Parahaliea mediterranea</name>
    <dbReference type="NCBI Taxonomy" id="651086"/>
    <lineage>
        <taxon>Bacteria</taxon>
        <taxon>Pseudomonadati</taxon>
        <taxon>Pseudomonadota</taxon>
        <taxon>Gammaproteobacteria</taxon>
        <taxon>Cellvibrionales</taxon>
        <taxon>Halieaceae</taxon>
        <taxon>Parahaliea</taxon>
    </lineage>
</organism>
<reference evidence="1" key="1">
    <citation type="submission" date="2021-02" db="EMBL/GenBank/DDBJ databases">
        <title>PHA producing bacteria isolated from coastal sediment in Guangdong, Shenzhen.</title>
        <authorList>
            <person name="Zheng W."/>
            <person name="Yu S."/>
            <person name="Huang Y."/>
        </authorList>
    </citation>
    <scope>NUCLEOTIDE SEQUENCE</scope>
    <source>
        <strain evidence="1">TN14-10</strain>
    </source>
</reference>
<protein>
    <submittedName>
        <fullName evidence="1">Phosphotransferase</fullName>
    </submittedName>
</protein>
<dbReference type="InterPro" id="IPR011009">
    <property type="entry name" value="Kinase-like_dom_sf"/>
</dbReference>
<gene>
    <name evidence="1" type="ORF">JYP50_20730</name>
</gene>